<dbReference type="InterPro" id="IPR051610">
    <property type="entry name" value="GPI/OXD"/>
</dbReference>
<evidence type="ECO:0000256" key="1">
    <source>
        <dbReference type="ARBA" id="ARBA00022723"/>
    </source>
</evidence>
<dbReference type="EMBL" id="CP000473">
    <property type="protein sequence ID" value="ABJ88635.1"/>
    <property type="molecule type" value="Genomic_DNA"/>
</dbReference>
<dbReference type="InterPro" id="IPR014710">
    <property type="entry name" value="RmlC-like_jellyroll"/>
</dbReference>
<dbReference type="Gene3D" id="2.60.120.10">
    <property type="entry name" value="Jelly Rolls"/>
    <property type="match status" value="1"/>
</dbReference>
<evidence type="ECO:0000313" key="4">
    <source>
        <dbReference type="EMBL" id="ABJ88635.1"/>
    </source>
</evidence>
<dbReference type="InterPro" id="IPR006311">
    <property type="entry name" value="TAT_signal"/>
</dbReference>
<reference evidence="4" key="1">
    <citation type="submission" date="2006-10" db="EMBL/GenBank/DDBJ databases">
        <title>Complete sequence of Solibacter usitatus Ellin6076.</title>
        <authorList>
            <consortium name="US DOE Joint Genome Institute"/>
            <person name="Copeland A."/>
            <person name="Lucas S."/>
            <person name="Lapidus A."/>
            <person name="Barry K."/>
            <person name="Detter J.C."/>
            <person name="Glavina del Rio T."/>
            <person name="Hammon N."/>
            <person name="Israni S."/>
            <person name="Dalin E."/>
            <person name="Tice H."/>
            <person name="Pitluck S."/>
            <person name="Thompson L.S."/>
            <person name="Brettin T."/>
            <person name="Bruce D."/>
            <person name="Han C."/>
            <person name="Tapia R."/>
            <person name="Gilna P."/>
            <person name="Schmutz J."/>
            <person name="Larimer F."/>
            <person name="Land M."/>
            <person name="Hauser L."/>
            <person name="Kyrpides N."/>
            <person name="Mikhailova N."/>
            <person name="Janssen P.H."/>
            <person name="Kuske C.R."/>
            <person name="Richardson P."/>
        </authorList>
    </citation>
    <scope>NUCLEOTIDE SEQUENCE</scope>
    <source>
        <strain evidence="4">Ellin6076</strain>
    </source>
</reference>
<dbReference type="PANTHER" id="PTHR35848:SF6">
    <property type="entry name" value="CUPIN TYPE-2 DOMAIN-CONTAINING PROTEIN"/>
    <property type="match status" value="1"/>
</dbReference>
<dbReference type="STRING" id="234267.Acid_7737"/>
<dbReference type="PANTHER" id="PTHR35848">
    <property type="entry name" value="OXALATE-BINDING PROTEIN"/>
    <property type="match status" value="1"/>
</dbReference>
<name>Q01NY5_SOLUE</name>
<evidence type="ECO:0000256" key="2">
    <source>
        <dbReference type="SAM" id="SignalP"/>
    </source>
</evidence>
<dbReference type="InterPro" id="IPR011051">
    <property type="entry name" value="RmlC_Cupin_sf"/>
</dbReference>
<dbReference type="SUPFAM" id="SSF51182">
    <property type="entry name" value="RmlC-like cupins"/>
    <property type="match status" value="1"/>
</dbReference>
<feature type="chain" id="PRO_5004162407" evidence="2">
    <location>
        <begin position="21"/>
        <end position="134"/>
    </location>
</feature>
<dbReference type="InParanoid" id="Q01NY5"/>
<feature type="signal peptide" evidence="2">
    <location>
        <begin position="1"/>
        <end position="20"/>
    </location>
</feature>
<dbReference type="GO" id="GO:0046872">
    <property type="term" value="F:metal ion binding"/>
    <property type="evidence" value="ECO:0007669"/>
    <property type="project" value="UniProtKB-KW"/>
</dbReference>
<proteinExistence type="predicted"/>
<keyword evidence="1" id="KW-0479">Metal-binding</keyword>
<keyword evidence="2" id="KW-0732">Signal</keyword>
<dbReference type="PROSITE" id="PS51318">
    <property type="entry name" value="TAT"/>
    <property type="match status" value="1"/>
</dbReference>
<gene>
    <name evidence="4" type="ordered locus">Acid_7737</name>
</gene>
<dbReference type="InterPro" id="IPR013096">
    <property type="entry name" value="Cupin_2"/>
</dbReference>
<organism evidence="4">
    <name type="scientific">Solibacter usitatus (strain Ellin6076)</name>
    <dbReference type="NCBI Taxonomy" id="234267"/>
    <lineage>
        <taxon>Bacteria</taxon>
        <taxon>Pseudomonadati</taxon>
        <taxon>Acidobacteriota</taxon>
        <taxon>Terriglobia</taxon>
        <taxon>Bryobacterales</taxon>
        <taxon>Solibacteraceae</taxon>
        <taxon>Candidatus Solibacter</taxon>
    </lineage>
</organism>
<dbReference type="eggNOG" id="COG0662">
    <property type="taxonomic scope" value="Bacteria"/>
</dbReference>
<dbReference type="HOGENOM" id="CLU_141551_1_0_0"/>
<dbReference type="AlphaFoldDB" id="Q01NY5"/>
<feature type="domain" description="Cupin type-2" evidence="3">
    <location>
        <begin position="65"/>
        <end position="128"/>
    </location>
</feature>
<dbReference type="Pfam" id="PF07883">
    <property type="entry name" value="Cupin_2"/>
    <property type="match status" value="1"/>
</dbReference>
<dbReference type="KEGG" id="sus:Acid_7737"/>
<sequence length="134" mass="14624" precursor="true">MPNRRDLFKLTALNALAAFAADKLPNSTRGSAQANVTHETFGDVHVYFDGPTDQLSAMTAGSLLLKPGMSPHPPHQHPEEEIMLVTEGTGEISINGKITKVANGSMMFCEANVSHGIVNTGGVPMMFYYYKWKR</sequence>
<protein>
    <submittedName>
        <fullName evidence="4">Cupin 2, conserved barrel domain protein</fullName>
    </submittedName>
</protein>
<accession>Q01NY5</accession>
<evidence type="ECO:0000259" key="3">
    <source>
        <dbReference type="Pfam" id="PF07883"/>
    </source>
</evidence>